<protein>
    <submittedName>
        <fullName evidence="3">Putative spore protein YtfJ</fullName>
    </submittedName>
</protein>
<accession>A0A7W7DA68</accession>
<keyword evidence="2" id="KW-0812">Transmembrane</keyword>
<keyword evidence="2" id="KW-0472">Membrane</keyword>
<organism evidence="3 4">
    <name type="scientific">Sphaerisporangium siamense</name>
    <dbReference type="NCBI Taxonomy" id="795645"/>
    <lineage>
        <taxon>Bacteria</taxon>
        <taxon>Bacillati</taxon>
        <taxon>Actinomycetota</taxon>
        <taxon>Actinomycetes</taxon>
        <taxon>Streptosporangiales</taxon>
        <taxon>Streptosporangiaceae</taxon>
        <taxon>Sphaerisporangium</taxon>
    </lineage>
</organism>
<comment type="caution">
    <text evidence="3">The sequence shown here is derived from an EMBL/GenBank/DDBJ whole genome shotgun (WGS) entry which is preliminary data.</text>
</comment>
<dbReference type="AlphaFoldDB" id="A0A7W7DA68"/>
<feature type="transmembrane region" description="Helical" evidence="2">
    <location>
        <begin position="89"/>
        <end position="108"/>
    </location>
</feature>
<name>A0A7W7DA68_9ACTN</name>
<dbReference type="InterPro" id="IPR014229">
    <property type="entry name" value="Spore_YtfJ"/>
</dbReference>
<reference evidence="3 4" key="1">
    <citation type="submission" date="2020-08" db="EMBL/GenBank/DDBJ databases">
        <title>Sequencing the genomes of 1000 actinobacteria strains.</title>
        <authorList>
            <person name="Klenk H.-P."/>
        </authorList>
    </citation>
    <scope>NUCLEOTIDE SEQUENCE [LARGE SCALE GENOMIC DNA]</scope>
    <source>
        <strain evidence="3 4">DSM 45784</strain>
    </source>
</reference>
<sequence length="112" mass="11934">MELREFFEHLSGARRVYGEPYEKDGVTVIPAVSVTAGGGFGHGERHGPEHGKENGGSGGGGGAIARPAGAYVIKDGQVRWEPALDVNRIVLGGQLLLGLALILIARHLRRRR</sequence>
<proteinExistence type="predicted"/>
<evidence type="ECO:0000256" key="1">
    <source>
        <dbReference type="SAM" id="MobiDB-lite"/>
    </source>
</evidence>
<dbReference type="EMBL" id="JACHND010000001">
    <property type="protein sequence ID" value="MBB4703108.1"/>
    <property type="molecule type" value="Genomic_DNA"/>
</dbReference>
<evidence type="ECO:0000313" key="3">
    <source>
        <dbReference type="EMBL" id="MBB4703108.1"/>
    </source>
</evidence>
<gene>
    <name evidence="3" type="ORF">BJ982_004652</name>
</gene>
<dbReference type="Proteomes" id="UP000542210">
    <property type="component" value="Unassembled WGS sequence"/>
</dbReference>
<keyword evidence="2" id="KW-1133">Transmembrane helix</keyword>
<feature type="region of interest" description="Disordered" evidence="1">
    <location>
        <begin position="39"/>
        <end position="62"/>
    </location>
</feature>
<dbReference type="RefSeq" id="WP_184883328.1">
    <property type="nucleotide sequence ID" value="NZ_BOOV01000045.1"/>
</dbReference>
<feature type="compositionally biased region" description="Basic and acidic residues" evidence="1">
    <location>
        <begin position="42"/>
        <end position="53"/>
    </location>
</feature>
<evidence type="ECO:0000313" key="4">
    <source>
        <dbReference type="Proteomes" id="UP000542210"/>
    </source>
</evidence>
<evidence type="ECO:0000256" key="2">
    <source>
        <dbReference type="SAM" id="Phobius"/>
    </source>
</evidence>
<dbReference type="Pfam" id="PF09579">
    <property type="entry name" value="Spore_YtfJ"/>
    <property type="match status" value="1"/>
</dbReference>
<keyword evidence="4" id="KW-1185">Reference proteome</keyword>